<feature type="compositionally biased region" description="Basic and acidic residues" evidence="1">
    <location>
        <begin position="549"/>
        <end position="562"/>
    </location>
</feature>
<comment type="caution">
    <text evidence="2">The sequence shown here is derived from an EMBL/GenBank/DDBJ whole genome shotgun (WGS) entry which is preliminary data.</text>
</comment>
<keyword evidence="3" id="KW-1185">Reference proteome</keyword>
<feature type="compositionally biased region" description="Basic and acidic residues" evidence="1">
    <location>
        <begin position="525"/>
        <end position="534"/>
    </location>
</feature>
<dbReference type="EMBL" id="JAVFWL010000005">
    <property type="protein sequence ID" value="KAK6753082.1"/>
    <property type="molecule type" value="Genomic_DNA"/>
</dbReference>
<organism evidence="2 3">
    <name type="scientific">Necator americanus</name>
    <name type="common">Human hookworm</name>
    <dbReference type="NCBI Taxonomy" id="51031"/>
    <lineage>
        <taxon>Eukaryota</taxon>
        <taxon>Metazoa</taxon>
        <taxon>Ecdysozoa</taxon>
        <taxon>Nematoda</taxon>
        <taxon>Chromadorea</taxon>
        <taxon>Rhabditida</taxon>
        <taxon>Rhabditina</taxon>
        <taxon>Rhabditomorpha</taxon>
        <taxon>Strongyloidea</taxon>
        <taxon>Ancylostomatidae</taxon>
        <taxon>Bunostominae</taxon>
        <taxon>Necator</taxon>
    </lineage>
</organism>
<evidence type="ECO:0000313" key="2">
    <source>
        <dbReference type="EMBL" id="KAK6753082.1"/>
    </source>
</evidence>
<sequence length="608" mass="68696">MRHQDVLEKGTIIAQLNHNACNVCIVGTIRHEARCSCGRARATRTVRNRCMQVSVDFDQLVGEPRYVQGVGWAVPCDVVGLSSKKAKVVKVRFHPILIELNRSDKSVTKAALKDALKYLDVLLENSNWTRHVVQLVDQRVGHLERIARFMLMRQPSLSFTCRSLNLIWSLHPQPQTTKGEVEKSLMDARSSLHNHSVVTAMVAKVKKMMDPVISQEVEVLLEKDDLVLPLLRLSLPSASSYLEIGTIRDCWQLTNNDCSLRISLPLSETIPEHLPLTIPREVKVFVLDNGKEVQIMMESCHLRVNDLRMRLDKTLTEFQRTQQKEKARALHIVRQNNKETIVEINKPGEHARLDRLLATSPLNVICCNSGGLSAVASSPADSTDSGVVISPQTSPFGSGKCSSFYKNSENYRFGMRQRSASECGDWDGIVLKSILKKPQRIDRFSRSKSESHHCCGDMSQLSLLMESTTEISESEGHTDNDADTVTQRKKRVSFSEKVQERRFRVGQCILTAARKNEKKRAYRKRKEERQRSLSEDNEDISGSDCSSHVADEKPGLRSDRQDSGFVDGDENDYEYDEEKSSLSTNGALINPEERWKSVVSQQREVATH</sequence>
<feature type="compositionally biased region" description="Acidic residues" evidence="1">
    <location>
        <begin position="567"/>
        <end position="577"/>
    </location>
</feature>
<feature type="region of interest" description="Disordered" evidence="1">
    <location>
        <begin position="519"/>
        <end position="608"/>
    </location>
</feature>
<reference evidence="2 3" key="1">
    <citation type="submission" date="2023-08" db="EMBL/GenBank/DDBJ databases">
        <title>A Necator americanus chromosomal reference genome.</title>
        <authorList>
            <person name="Ilik V."/>
            <person name="Petrzelkova K.J."/>
            <person name="Pardy F."/>
            <person name="Fuh T."/>
            <person name="Niatou-Singa F.S."/>
            <person name="Gouil Q."/>
            <person name="Baker L."/>
            <person name="Ritchie M.E."/>
            <person name="Jex A.R."/>
            <person name="Gazzola D."/>
            <person name="Li H."/>
            <person name="Toshio Fujiwara R."/>
            <person name="Zhan B."/>
            <person name="Aroian R.V."/>
            <person name="Pafco B."/>
            <person name="Schwarz E.M."/>
        </authorList>
    </citation>
    <scope>NUCLEOTIDE SEQUENCE [LARGE SCALE GENOMIC DNA]</scope>
    <source>
        <strain evidence="2 3">Aroian</strain>
        <tissue evidence="2">Whole animal</tissue>
    </source>
</reference>
<evidence type="ECO:0000313" key="3">
    <source>
        <dbReference type="Proteomes" id="UP001303046"/>
    </source>
</evidence>
<name>A0ABR1DRL7_NECAM</name>
<dbReference type="Proteomes" id="UP001303046">
    <property type="component" value="Unassembled WGS sequence"/>
</dbReference>
<evidence type="ECO:0000256" key="1">
    <source>
        <dbReference type="SAM" id="MobiDB-lite"/>
    </source>
</evidence>
<protein>
    <submittedName>
        <fullName evidence="2">Uncharacterized protein</fullName>
    </submittedName>
</protein>
<feature type="compositionally biased region" description="Polar residues" evidence="1">
    <location>
        <begin position="598"/>
        <end position="608"/>
    </location>
</feature>
<feature type="region of interest" description="Disordered" evidence="1">
    <location>
        <begin position="468"/>
        <end position="493"/>
    </location>
</feature>
<proteinExistence type="predicted"/>
<accession>A0ABR1DRL7</accession>
<gene>
    <name evidence="2" type="primary">Necator_chrV.g17384</name>
    <name evidence="2" type="ORF">RB195_012594</name>
</gene>